<accession>A0A3Q8CLX3</accession>
<evidence type="ECO:0000313" key="11">
    <source>
        <dbReference type="Proteomes" id="UP000314960"/>
    </source>
</evidence>
<dbReference type="Proteomes" id="UP000314960">
    <property type="component" value="Chromosome"/>
</dbReference>
<evidence type="ECO:0000256" key="2">
    <source>
        <dbReference type="ARBA" id="ARBA00022448"/>
    </source>
</evidence>
<dbReference type="InterPro" id="IPR036721">
    <property type="entry name" value="RCK_C_sf"/>
</dbReference>
<name>A0A3Q8CLX3_9LACO</name>
<dbReference type="SUPFAM" id="SSF81340">
    <property type="entry name" value="Clc chloride channel"/>
    <property type="match status" value="1"/>
</dbReference>
<dbReference type="GO" id="GO:0005247">
    <property type="term" value="F:voltage-gated chloride channel activity"/>
    <property type="evidence" value="ECO:0007669"/>
    <property type="project" value="TreeGrafter"/>
</dbReference>
<protein>
    <submittedName>
        <fullName evidence="10">ClC family H(+)/Cl(-) exchange transporter</fullName>
    </submittedName>
</protein>
<dbReference type="EMBL" id="CP018176">
    <property type="protein sequence ID" value="AUJ29772.1"/>
    <property type="molecule type" value="Genomic_DNA"/>
</dbReference>
<dbReference type="Gene3D" id="3.30.70.1450">
    <property type="entry name" value="Regulator of K+ conductance, C-terminal domain"/>
    <property type="match status" value="1"/>
</dbReference>
<feature type="transmembrane region" description="Helical" evidence="8">
    <location>
        <begin position="41"/>
        <end position="64"/>
    </location>
</feature>
<feature type="transmembrane region" description="Helical" evidence="8">
    <location>
        <begin position="175"/>
        <end position="195"/>
    </location>
</feature>
<evidence type="ECO:0000256" key="7">
    <source>
        <dbReference type="ARBA" id="ARBA00023214"/>
    </source>
</evidence>
<feature type="transmembrane region" description="Helical" evidence="8">
    <location>
        <begin position="388"/>
        <end position="408"/>
    </location>
</feature>
<dbReference type="GO" id="GO:0008324">
    <property type="term" value="F:monoatomic cation transmembrane transporter activity"/>
    <property type="evidence" value="ECO:0007669"/>
    <property type="project" value="InterPro"/>
</dbReference>
<dbReference type="Pfam" id="PF00654">
    <property type="entry name" value="Voltage_CLC"/>
    <property type="match status" value="1"/>
</dbReference>
<sequence>MTRLIAVKRGLLVGLFVGIIISSFRFTINNLLVIWKQLYHFAGTSISGLILIIIFFIILTFIIGQFIKFNPHIMGSGIPEVELQLIDRLKLNPISILVSKFIAGSLSIGTGGFLGREGPSVQLGAAVGQIYAEKFRLTDNDWRLLVATGAASGLSAAFGAPLAGTMFVLEEISHSFSSILWIEALSGSLISDMVADQFFGLRPVLYIHYENSFPLRYYWLLLILGLILGILGYFYQKATLNVHFLYNFLGRIPRENQIIVMLMSILPIGIFYPQLLGGGENLIKVLSTTKISLSVGIAFLLIRFIFSAISFGSGAPGGIFMPILTLGALIGLIAGKLMIMCNLISALYLPNIIIFSLAGYFACISKAPFTAVILITEMVGSLSHLLPLAFVSLVAYLMVDILGGAPIYESLSKRIDLKHELKHIDSRLVSFEFLVSPLGELNNKEVREIIWPQNVILIKVLRNNSELLAKGDLILKPKDRLILLAPVEDIAEIKHELSVLN</sequence>
<dbReference type="PANTHER" id="PTHR45711">
    <property type="entry name" value="CHLORIDE CHANNEL PROTEIN"/>
    <property type="match status" value="1"/>
</dbReference>
<keyword evidence="4 8" id="KW-1133">Transmembrane helix</keyword>
<feature type="transmembrane region" description="Helical" evidence="8">
    <location>
        <begin position="256"/>
        <end position="279"/>
    </location>
</feature>
<comment type="subcellular location">
    <subcellularLocation>
        <location evidence="1">Membrane</location>
        <topology evidence="1">Multi-pass membrane protein</topology>
    </subcellularLocation>
</comment>
<dbReference type="InterPro" id="IPR014743">
    <property type="entry name" value="Cl-channel_core"/>
</dbReference>
<dbReference type="GO" id="GO:0005886">
    <property type="term" value="C:plasma membrane"/>
    <property type="evidence" value="ECO:0007669"/>
    <property type="project" value="TreeGrafter"/>
</dbReference>
<dbReference type="InterPro" id="IPR006037">
    <property type="entry name" value="RCK_C"/>
</dbReference>
<dbReference type="InterPro" id="IPR001807">
    <property type="entry name" value="ClC"/>
</dbReference>
<proteinExistence type="predicted"/>
<dbReference type="Gene3D" id="1.10.3080.10">
    <property type="entry name" value="Clc chloride channel"/>
    <property type="match status" value="1"/>
</dbReference>
<evidence type="ECO:0000256" key="8">
    <source>
        <dbReference type="SAM" id="Phobius"/>
    </source>
</evidence>
<evidence type="ECO:0000259" key="9">
    <source>
        <dbReference type="PROSITE" id="PS51202"/>
    </source>
</evidence>
<dbReference type="PROSITE" id="PS51202">
    <property type="entry name" value="RCK_C"/>
    <property type="match status" value="1"/>
</dbReference>
<feature type="transmembrane region" description="Helical" evidence="8">
    <location>
        <begin position="216"/>
        <end position="236"/>
    </location>
</feature>
<feature type="transmembrane region" description="Helical" evidence="8">
    <location>
        <begin position="319"/>
        <end position="339"/>
    </location>
</feature>
<evidence type="ECO:0000256" key="3">
    <source>
        <dbReference type="ARBA" id="ARBA00022692"/>
    </source>
</evidence>
<dbReference type="CDD" id="cd01031">
    <property type="entry name" value="EriC"/>
    <property type="match status" value="1"/>
</dbReference>
<feature type="transmembrane region" description="Helical" evidence="8">
    <location>
        <begin position="291"/>
        <end position="313"/>
    </location>
</feature>
<feature type="domain" description="RCK C-terminal" evidence="9">
    <location>
        <begin position="418"/>
        <end position="499"/>
    </location>
</feature>
<dbReference type="RefSeq" id="WP_239985423.1">
    <property type="nucleotide sequence ID" value="NZ_CP018176.1"/>
</dbReference>
<feature type="transmembrane region" description="Helical" evidence="8">
    <location>
        <begin position="144"/>
        <end position="169"/>
    </location>
</feature>
<organism evidence="10 11">
    <name type="scientific">Liquorilactobacillus hordei</name>
    <dbReference type="NCBI Taxonomy" id="468911"/>
    <lineage>
        <taxon>Bacteria</taxon>
        <taxon>Bacillati</taxon>
        <taxon>Bacillota</taxon>
        <taxon>Bacilli</taxon>
        <taxon>Lactobacillales</taxon>
        <taxon>Lactobacillaceae</taxon>
        <taxon>Liquorilactobacillus</taxon>
    </lineage>
</organism>
<keyword evidence="3 8" id="KW-0812">Transmembrane</keyword>
<dbReference type="SUPFAM" id="SSF116726">
    <property type="entry name" value="TrkA C-terminal domain-like"/>
    <property type="match status" value="1"/>
</dbReference>
<dbReference type="AlphaFoldDB" id="A0A3Q8CLX3"/>
<reference evidence="10 11" key="1">
    <citation type="submission" date="2016-11" db="EMBL/GenBank/DDBJ databases">
        <title>Interaction between Lactobacillus species and yeast in water kefir.</title>
        <authorList>
            <person name="Behr J."/>
            <person name="Xu D."/>
            <person name="Vogel R.F."/>
        </authorList>
    </citation>
    <scope>NUCLEOTIDE SEQUENCE [LARGE SCALE GENOMIC DNA]</scope>
    <source>
        <strain evidence="10 11">TMW 1.1822</strain>
    </source>
</reference>
<evidence type="ECO:0000256" key="4">
    <source>
        <dbReference type="ARBA" id="ARBA00022989"/>
    </source>
</evidence>
<dbReference type="KEGG" id="lhw:BSQ49_05925"/>
<dbReference type="GO" id="GO:0006813">
    <property type="term" value="P:potassium ion transport"/>
    <property type="evidence" value="ECO:0007669"/>
    <property type="project" value="InterPro"/>
</dbReference>
<evidence type="ECO:0000256" key="5">
    <source>
        <dbReference type="ARBA" id="ARBA00023065"/>
    </source>
</evidence>
<keyword evidence="5" id="KW-0406">Ion transport</keyword>
<evidence type="ECO:0000256" key="6">
    <source>
        <dbReference type="ARBA" id="ARBA00023136"/>
    </source>
</evidence>
<feature type="transmembrane region" description="Helical" evidence="8">
    <location>
        <begin position="12"/>
        <end position="35"/>
    </location>
</feature>
<keyword evidence="7" id="KW-0868">Chloride</keyword>
<evidence type="ECO:0000256" key="1">
    <source>
        <dbReference type="ARBA" id="ARBA00004141"/>
    </source>
</evidence>
<dbReference type="PRINTS" id="PR00762">
    <property type="entry name" value="CLCHANNEL"/>
</dbReference>
<keyword evidence="2" id="KW-0813">Transport</keyword>
<feature type="transmembrane region" description="Helical" evidence="8">
    <location>
        <begin position="351"/>
        <end position="376"/>
    </location>
</feature>
<evidence type="ECO:0000313" key="10">
    <source>
        <dbReference type="EMBL" id="AUJ29772.1"/>
    </source>
</evidence>
<gene>
    <name evidence="10" type="ORF">BSQ49_05925</name>
</gene>
<keyword evidence="6 8" id="KW-0472">Membrane</keyword>
<dbReference type="Pfam" id="PF02080">
    <property type="entry name" value="TrkA_C"/>
    <property type="match status" value="1"/>
</dbReference>
<dbReference type="PANTHER" id="PTHR45711:SF6">
    <property type="entry name" value="CHLORIDE CHANNEL PROTEIN"/>
    <property type="match status" value="1"/>
</dbReference>